<dbReference type="InterPro" id="IPR036591">
    <property type="entry name" value="YggU-like_sf"/>
</dbReference>
<accession>A0A1G4UAP7</accession>
<dbReference type="NCBIfam" id="TIGR00251">
    <property type="entry name" value="DUF167 family protein"/>
    <property type="match status" value="1"/>
</dbReference>
<dbReference type="SMART" id="SM01152">
    <property type="entry name" value="DUF167"/>
    <property type="match status" value="1"/>
</dbReference>
<evidence type="ECO:0000313" key="4">
    <source>
        <dbReference type="Proteomes" id="UP000198889"/>
    </source>
</evidence>
<dbReference type="InterPro" id="IPR003746">
    <property type="entry name" value="DUF167"/>
</dbReference>
<protein>
    <recommendedName>
        <fullName evidence="2">UPF0235 protein SAMN05660859_3637</fullName>
    </recommendedName>
</protein>
<dbReference type="Proteomes" id="UP000198889">
    <property type="component" value="Unassembled WGS sequence"/>
</dbReference>
<dbReference type="HAMAP" id="MF_00634">
    <property type="entry name" value="UPF0235"/>
    <property type="match status" value="1"/>
</dbReference>
<keyword evidence="4" id="KW-1185">Reference proteome</keyword>
<name>A0A1G4UAP7_9HYPH</name>
<evidence type="ECO:0000256" key="1">
    <source>
        <dbReference type="ARBA" id="ARBA00010364"/>
    </source>
</evidence>
<dbReference type="AlphaFoldDB" id="A0A1G4UAP7"/>
<dbReference type="STRING" id="177413.SAMN05660859_3637"/>
<evidence type="ECO:0000313" key="3">
    <source>
        <dbReference type="EMBL" id="SCW90654.1"/>
    </source>
</evidence>
<dbReference type="NCBIfam" id="NF002348">
    <property type="entry name" value="PRK01310.1"/>
    <property type="match status" value="1"/>
</dbReference>
<dbReference type="Gene3D" id="3.30.1200.10">
    <property type="entry name" value="YggU-like"/>
    <property type="match status" value="1"/>
</dbReference>
<evidence type="ECO:0000256" key="2">
    <source>
        <dbReference type="HAMAP-Rule" id="MF_00634"/>
    </source>
</evidence>
<proteinExistence type="inferred from homology"/>
<dbReference type="EMBL" id="FMTP01000006">
    <property type="protein sequence ID" value="SCW90654.1"/>
    <property type="molecule type" value="Genomic_DNA"/>
</dbReference>
<dbReference type="SUPFAM" id="SSF69786">
    <property type="entry name" value="YggU-like"/>
    <property type="match status" value="1"/>
</dbReference>
<sequence length="115" mass="11435">MSAALAALPWTLTADGVTVTVRATPRGGRDAIDGIVALGDGRRALKARVSVAAEDGKANTALAKLLAKAAGIAPSRVELLSGATGRTKSFRLNGDAQEIAARLAGLTGGSEAAPT</sequence>
<dbReference type="Pfam" id="PF02594">
    <property type="entry name" value="DUF167"/>
    <property type="match status" value="1"/>
</dbReference>
<gene>
    <name evidence="3" type="ORF">SAMN05660859_3637</name>
</gene>
<comment type="similarity">
    <text evidence="1 2">Belongs to the UPF0235 family.</text>
</comment>
<reference evidence="4" key="1">
    <citation type="submission" date="2016-10" db="EMBL/GenBank/DDBJ databases">
        <authorList>
            <person name="Varghese N."/>
            <person name="Submissions S."/>
        </authorList>
    </citation>
    <scope>NUCLEOTIDE SEQUENCE [LARGE SCALE GENOMIC DNA]</scope>
    <source>
        <strain evidence="4">CGMCC 1.1761</strain>
    </source>
</reference>
<organism evidence="3 4">
    <name type="scientific">Ancylobacter rudongensis</name>
    <dbReference type="NCBI Taxonomy" id="177413"/>
    <lineage>
        <taxon>Bacteria</taxon>
        <taxon>Pseudomonadati</taxon>
        <taxon>Pseudomonadota</taxon>
        <taxon>Alphaproteobacteria</taxon>
        <taxon>Hyphomicrobiales</taxon>
        <taxon>Xanthobacteraceae</taxon>
        <taxon>Ancylobacter</taxon>
    </lineage>
</organism>